<organism evidence="2 3">
    <name type="scientific">Pendulispora rubella</name>
    <dbReference type="NCBI Taxonomy" id="2741070"/>
    <lineage>
        <taxon>Bacteria</taxon>
        <taxon>Pseudomonadati</taxon>
        <taxon>Myxococcota</taxon>
        <taxon>Myxococcia</taxon>
        <taxon>Myxococcales</taxon>
        <taxon>Sorangiineae</taxon>
        <taxon>Pendulisporaceae</taxon>
        <taxon>Pendulispora</taxon>
    </lineage>
</organism>
<proteinExistence type="predicted"/>
<dbReference type="InterPro" id="IPR045784">
    <property type="entry name" value="Radical_SAM_N2"/>
</dbReference>
<dbReference type="Pfam" id="PF19864">
    <property type="entry name" value="Radical_SAM_N2"/>
    <property type="match status" value="1"/>
</dbReference>
<dbReference type="PANTHER" id="PTHR42731:SF5">
    <property type="entry name" value="RADICAL SAM DOMAIN PROTEIN"/>
    <property type="match status" value="1"/>
</dbReference>
<dbReference type="InterPro" id="IPR058240">
    <property type="entry name" value="rSAM_sf"/>
</dbReference>
<dbReference type="SUPFAM" id="SSF102114">
    <property type="entry name" value="Radical SAM enzymes"/>
    <property type="match status" value="1"/>
</dbReference>
<sequence>MSVATFEALVRRRLADEVGRCPKEAPTTVALLYPSPYGAGMSSLGYQRIYRAINDMPGLACERVFLDDEAEQDLSVQARPLSYESLRPLEEFPIVAVSVAYELEIAGLVRMLDAANIPAHRTQRDERHPFILAGGPLTFSNPLPLAGIVDAIIIGESEELIEPVMDILASEATDVAITASTRARTLERLAALPHVFVPAHHGVTLPTVAKVDNALLPAWSPIRTPHSVLSNMFLIETERGCSRTCTYCVMRRSTNGGMRLVSMERILETIPEDARRVGLVGAAVSDHPRITQIVNALADRGAEVGLSSLRPDRLNDDFVAALKRGGYKTLTTAMDGPSDRLRESLERRARVKNLVRAAELARAHKMERLKLYLMVGLPNETDADIDECIAFSTELSRIVPLSLGIAPFCAKRNTPLDGKPFAGIKVVQDRLERLRRGLKGRVDVRSTSAKWAWVEYVLAQGSEAEGLAVIDAVREGGRFADYKRAFASLPAPTMAKPRRSLAIAQV</sequence>
<dbReference type="SMART" id="SM00729">
    <property type="entry name" value="Elp3"/>
    <property type="match status" value="1"/>
</dbReference>
<dbReference type="EMBL" id="CP089983">
    <property type="protein sequence ID" value="WXB04312.1"/>
    <property type="molecule type" value="Genomic_DNA"/>
</dbReference>
<evidence type="ECO:0000259" key="1">
    <source>
        <dbReference type="PROSITE" id="PS51918"/>
    </source>
</evidence>
<evidence type="ECO:0000313" key="2">
    <source>
        <dbReference type="EMBL" id="WXB04312.1"/>
    </source>
</evidence>
<evidence type="ECO:0000313" key="3">
    <source>
        <dbReference type="Proteomes" id="UP001374803"/>
    </source>
</evidence>
<dbReference type="PROSITE" id="PS51918">
    <property type="entry name" value="RADICAL_SAM"/>
    <property type="match status" value="1"/>
</dbReference>
<dbReference type="InterPro" id="IPR007197">
    <property type="entry name" value="rSAM"/>
</dbReference>
<protein>
    <submittedName>
        <fullName evidence="2">B12-binding domain-containing radical SAM protein</fullName>
    </submittedName>
</protein>
<feature type="domain" description="Radical SAM core" evidence="1">
    <location>
        <begin position="226"/>
        <end position="441"/>
    </location>
</feature>
<reference evidence="2" key="1">
    <citation type="submission" date="2021-12" db="EMBL/GenBank/DDBJ databases">
        <title>Discovery of the Pendulisporaceae a myxobacterial family with distinct sporulation behavior and unique specialized metabolism.</title>
        <authorList>
            <person name="Garcia R."/>
            <person name="Popoff A."/>
            <person name="Bader C.D."/>
            <person name="Loehr J."/>
            <person name="Walesch S."/>
            <person name="Walt C."/>
            <person name="Boldt J."/>
            <person name="Bunk B."/>
            <person name="Haeckl F.J.F.P.J."/>
            <person name="Gunesch A.P."/>
            <person name="Birkelbach J."/>
            <person name="Nuebel U."/>
            <person name="Pietschmann T."/>
            <person name="Bach T."/>
            <person name="Mueller R."/>
        </authorList>
    </citation>
    <scope>NUCLEOTIDE SEQUENCE</scope>
    <source>
        <strain evidence="2">MSr11367</strain>
    </source>
</reference>
<dbReference type="Gene3D" id="3.80.30.20">
    <property type="entry name" value="tm_1862 like domain"/>
    <property type="match status" value="1"/>
</dbReference>
<dbReference type="SFLD" id="SFLDS00029">
    <property type="entry name" value="Radical_SAM"/>
    <property type="match status" value="1"/>
</dbReference>
<dbReference type="CDD" id="cd01335">
    <property type="entry name" value="Radical_SAM"/>
    <property type="match status" value="1"/>
</dbReference>
<dbReference type="PANTHER" id="PTHR42731">
    <property type="entry name" value="SLL1084 PROTEIN"/>
    <property type="match status" value="1"/>
</dbReference>
<dbReference type="Proteomes" id="UP001374803">
    <property type="component" value="Chromosome"/>
</dbReference>
<gene>
    <name evidence="2" type="ORF">LVJ94_46345</name>
</gene>
<dbReference type="InterPro" id="IPR006638">
    <property type="entry name" value="Elp3/MiaA/NifB-like_rSAM"/>
</dbReference>
<dbReference type="RefSeq" id="WP_394833951.1">
    <property type="nucleotide sequence ID" value="NZ_CP089929.1"/>
</dbReference>
<dbReference type="SFLD" id="SFLDG01082">
    <property type="entry name" value="B12-binding_domain_containing"/>
    <property type="match status" value="1"/>
</dbReference>
<name>A0ABZ2L069_9BACT</name>
<keyword evidence="3" id="KW-1185">Reference proteome</keyword>
<dbReference type="Pfam" id="PF04055">
    <property type="entry name" value="Radical_SAM"/>
    <property type="match status" value="1"/>
</dbReference>
<accession>A0ABZ2L069</accession>
<dbReference type="InterPro" id="IPR023404">
    <property type="entry name" value="rSAM_horseshoe"/>
</dbReference>